<keyword evidence="2" id="KW-1185">Reference proteome</keyword>
<sequence length="225" mass="24074">MEAAMDELTVRTLVAGWRSAEQSLYSLGGGDVERYQRAIRLVRALVDRLADVETTDELVDRWSEAERLAAEVADDAGLPPGAIVADQVAGAAFSLRHQTVVALEARRARVDRIAEARAEGGAWVDIHRSRADAVEYGAPVVEVRMHLPSGLAVQRVDQPALGSGLECSWALEVLALEPETGDHAIADPPAALLAMVGDYADEESARDAEAALVRAIEAYGPERVG</sequence>
<gene>
    <name evidence="1" type="ORF">FHU40_002872</name>
</gene>
<dbReference type="EMBL" id="JACHWR010000002">
    <property type="protein sequence ID" value="MBB3043054.1"/>
    <property type="molecule type" value="Genomic_DNA"/>
</dbReference>
<accession>A0A7W4Z164</accession>
<proteinExistence type="predicted"/>
<name>A0A7W4Z164_9ACTN</name>
<protein>
    <submittedName>
        <fullName evidence="1">Uncharacterized protein</fullName>
    </submittedName>
</protein>
<evidence type="ECO:0000313" key="2">
    <source>
        <dbReference type="Proteomes" id="UP000589626"/>
    </source>
</evidence>
<reference evidence="1 2" key="1">
    <citation type="submission" date="2020-08" db="EMBL/GenBank/DDBJ databases">
        <title>Sequencing the genomes of 1000 actinobacteria strains.</title>
        <authorList>
            <person name="Klenk H.-P."/>
        </authorList>
    </citation>
    <scope>NUCLEOTIDE SEQUENCE [LARGE SCALE GENOMIC DNA]</scope>
    <source>
        <strain evidence="1 2">DSM 105498</strain>
    </source>
</reference>
<evidence type="ECO:0000313" key="1">
    <source>
        <dbReference type="EMBL" id="MBB3043054.1"/>
    </source>
</evidence>
<comment type="caution">
    <text evidence="1">The sequence shown here is derived from an EMBL/GenBank/DDBJ whole genome shotgun (WGS) entry which is preliminary data.</text>
</comment>
<organism evidence="1 2">
    <name type="scientific">Nocardioides soli</name>
    <dbReference type="NCBI Taxonomy" id="1036020"/>
    <lineage>
        <taxon>Bacteria</taxon>
        <taxon>Bacillati</taxon>
        <taxon>Actinomycetota</taxon>
        <taxon>Actinomycetes</taxon>
        <taxon>Propionibacteriales</taxon>
        <taxon>Nocardioidaceae</taxon>
        <taxon>Nocardioides</taxon>
    </lineage>
</organism>
<dbReference type="RefSeq" id="WP_183592946.1">
    <property type="nucleotide sequence ID" value="NZ_JACHWR010000002.1"/>
</dbReference>
<dbReference type="Proteomes" id="UP000589626">
    <property type="component" value="Unassembled WGS sequence"/>
</dbReference>
<dbReference type="AlphaFoldDB" id="A0A7W4Z164"/>